<dbReference type="SUPFAM" id="SSF63411">
    <property type="entry name" value="LuxS/MPP-like metallohydrolase"/>
    <property type="match status" value="2"/>
</dbReference>
<evidence type="ECO:0000313" key="10">
    <source>
        <dbReference type="Proteomes" id="UP000526003"/>
    </source>
</evidence>
<keyword evidence="5" id="KW-0482">Metalloprotease</keyword>
<dbReference type="InterPro" id="IPR011765">
    <property type="entry name" value="Pept_M16_N"/>
</dbReference>
<dbReference type="PANTHER" id="PTHR43690:SF17">
    <property type="entry name" value="PROTEIN YHJJ"/>
    <property type="match status" value="1"/>
</dbReference>
<keyword evidence="3" id="KW-0378">Hydrolase</keyword>
<dbReference type="InterPro" id="IPR011249">
    <property type="entry name" value="Metalloenz_LuxS/M16"/>
</dbReference>
<dbReference type="InterPro" id="IPR007863">
    <property type="entry name" value="Peptidase_M16_C"/>
</dbReference>
<protein>
    <submittedName>
        <fullName evidence="9">Insulinase family protein</fullName>
    </submittedName>
</protein>
<organism evidence="9 10">
    <name type="scientific">Pseudomonas kielensis</name>
    <dbReference type="NCBI Taxonomy" id="2762577"/>
    <lineage>
        <taxon>Bacteria</taxon>
        <taxon>Pseudomonadati</taxon>
        <taxon>Pseudomonadota</taxon>
        <taxon>Gammaproteobacteria</taxon>
        <taxon>Pseudomonadales</taxon>
        <taxon>Pseudomonadaceae</taxon>
        <taxon>Pseudomonas</taxon>
    </lineage>
</organism>
<keyword evidence="2" id="KW-0645">Protease</keyword>
<feature type="domain" description="Peptidase M16 N-terminal" evidence="7">
    <location>
        <begin position="37"/>
        <end position="179"/>
    </location>
</feature>
<evidence type="ECO:0000259" key="7">
    <source>
        <dbReference type="Pfam" id="PF00675"/>
    </source>
</evidence>
<dbReference type="Pfam" id="PF00675">
    <property type="entry name" value="Peptidase_M16"/>
    <property type="match status" value="1"/>
</dbReference>
<dbReference type="GO" id="GO:0006508">
    <property type="term" value="P:proteolysis"/>
    <property type="evidence" value="ECO:0007669"/>
    <property type="project" value="UniProtKB-KW"/>
</dbReference>
<evidence type="ECO:0000256" key="6">
    <source>
        <dbReference type="SAM" id="SignalP"/>
    </source>
</evidence>
<evidence type="ECO:0000256" key="2">
    <source>
        <dbReference type="ARBA" id="ARBA00022670"/>
    </source>
</evidence>
<keyword evidence="4" id="KW-0862">Zinc</keyword>
<dbReference type="AlphaFoldDB" id="A0A7X1GB21"/>
<gene>
    <name evidence="9" type="ORF">H7995_05190</name>
</gene>
<accession>A0A7X1GB21</accession>
<comment type="caution">
    <text evidence="9">The sequence shown here is derived from an EMBL/GenBank/DDBJ whole genome shotgun (WGS) entry which is preliminary data.</text>
</comment>
<evidence type="ECO:0000256" key="3">
    <source>
        <dbReference type="ARBA" id="ARBA00022801"/>
    </source>
</evidence>
<dbReference type="EMBL" id="JACMYG010000004">
    <property type="protein sequence ID" value="MBC2689191.1"/>
    <property type="molecule type" value="Genomic_DNA"/>
</dbReference>
<evidence type="ECO:0000256" key="4">
    <source>
        <dbReference type="ARBA" id="ARBA00022833"/>
    </source>
</evidence>
<dbReference type="InterPro" id="IPR050626">
    <property type="entry name" value="Peptidase_M16"/>
</dbReference>
<evidence type="ECO:0000256" key="1">
    <source>
        <dbReference type="ARBA" id="ARBA00007261"/>
    </source>
</evidence>
<keyword evidence="6" id="KW-0732">Signal</keyword>
<dbReference type="Pfam" id="PF05193">
    <property type="entry name" value="Peptidase_M16_C"/>
    <property type="match status" value="1"/>
</dbReference>
<dbReference type="RefSeq" id="WP_166592530.1">
    <property type="nucleotide sequence ID" value="NZ_CP130043.1"/>
</dbReference>
<dbReference type="GO" id="GO:0008237">
    <property type="term" value="F:metallopeptidase activity"/>
    <property type="evidence" value="ECO:0007669"/>
    <property type="project" value="UniProtKB-KW"/>
</dbReference>
<sequence length="447" mass="49961">MNIYCSALLLLSGLMPMMALTASASTTHEFSLENGLKVVVREDHRAPVTTSQLWFKVGSSQEPPGQSGLSHALEHMLYQGSSKTCAGETSAILERLGAAENAFTSNDYTTYHQTLAPDHLGVSFELMADLMTTAHLRTDAFATEIEVIKQERRERTDDVPHGLAMERLQAIAFPSSAQATPTIGWMHDLQRMSAPQLREWYQRWYAPNNATLVIAGDVRLDQIKPVVERYFGGIPRKTLPEVYAPLELAEPGERTITLHQAIHAPQLLMSFNLPSLTTAPDRRTVQALRLLDILLAGSNSARLKKHLQFNEELFSQISSGYNPFNRGDSLLLLSAQLNTHQQITLDQAQARIWQVIEHLKTTPLDPEELERARTVLIANQVYEQDSIESQAVRMGTLESIGLSWRLMDEDIEALNQVSAKDIQQAAATYLTRQRLSVAYLLPEKNHG</sequence>
<evidence type="ECO:0000259" key="8">
    <source>
        <dbReference type="Pfam" id="PF05193"/>
    </source>
</evidence>
<dbReference type="PANTHER" id="PTHR43690">
    <property type="entry name" value="NARDILYSIN"/>
    <property type="match status" value="1"/>
</dbReference>
<dbReference type="GO" id="GO:0046872">
    <property type="term" value="F:metal ion binding"/>
    <property type="evidence" value="ECO:0007669"/>
    <property type="project" value="InterPro"/>
</dbReference>
<proteinExistence type="inferred from homology"/>
<reference evidence="9 10" key="1">
    <citation type="submission" date="2020-08" db="EMBL/GenBank/DDBJ databases">
        <title>Pseudomonas sp. nov.</title>
        <authorList>
            <person name="Gieschler S."/>
            <person name="Fiedler G."/>
            <person name="Brinks E."/>
            <person name="Boehnlein C."/>
            <person name="Franz C.M.A.P."/>
            <person name="Kabisch J."/>
        </authorList>
    </citation>
    <scope>NUCLEOTIDE SEQUENCE [LARGE SCALE GENOMIC DNA]</scope>
    <source>
        <strain evidence="9 10">MBT-1</strain>
    </source>
</reference>
<name>A0A7X1GB21_9PSED</name>
<dbReference type="Gene3D" id="3.30.830.10">
    <property type="entry name" value="Metalloenzyme, LuxS/M16 peptidase-like"/>
    <property type="match status" value="2"/>
</dbReference>
<feature type="signal peptide" evidence="6">
    <location>
        <begin position="1"/>
        <end position="24"/>
    </location>
</feature>
<comment type="similarity">
    <text evidence="1">Belongs to the peptidase M16 family.</text>
</comment>
<keyword evidence="10" id="KW-1185">Reference proteome</keyword>
<evidence type="ECO:0000313" key="9">
    <source>
        <dbReference type="EMBL" id="MBC2689191.1"/>
    </source>
</evidence>
<feature type="domain" description="Peptidase M16 C-terminal" evidence="8">
    <location>
        <begin position="192"/>
        <end position="375"/>
    </location>
</feature>
<evidence type="ECO:0000256" key="5">
    <source>
        <dbReference type="ARBA" id="ARBA00023049"/>
    </source>
</evidence>
<dbReference type="Proteomes" id="UP000526003">
    <property type="component" value="Unassembled WGS sequence"/>
</dbReference>
<feature type="chain" id="PRO_5030779579" evidence="6">
    <location>
        <begin position="25"/>
        <end position="447"/>
    </location>
</feature>